<sequence>MLSFKSIIAFGDAFSAQCGTRFNRESNSLDINLSSWTDFRSGLYGNPIFTDCAANHGLNYLNFLTNCTQDGVDPLTCPISLVDLAYGDLLQGNESRAGEAGAALPAAQLDVWRRFVRPDLTFRANETLVSVFYGSSEVSVVSAGLAEGDPQYRTEVEILERVEVIEQSMNALYDDGLRHFLIFNMPHHGAEVSSLTGDWNRLLGRRVGAFRSEKSEAKVYFIDTDGIYNDFLAAPGRYGFTDTDEWCATAKSAHARVDCSETSPYLLMDGSRWTPRAHRYLASAVQHLIGAEMQTGVTNGTMDANVRETLAQFGNTLYDNRVVVATALFLPILVILAFLLIHLMRRRGASILRVLEMRRGGQTYARVPAQERVPAEIELQPREGPGQPVARGLDHREPPEPSTPRDDFGV</sequence>
<keyword evidence="2" id="KW-0472">Membrane</keyword>
<dbReference type="AlphaFoldDB" id="R4XMP7"/>
<feature type="compositionally biased region" description="Basic and acidic residues" evidence="1">
    <location>
        <begin position="392"/>
        <end position="410"/>
    </location>
</feature>
<reference evidence="3 4" key="1">
    <citation type="journal article" date="2013" name="MBio">
        <title>Genome sequencing of the plant pathogen Taphrina deformans, the causal agent of peach leaf curl.</title>
        <authorList>
            <person name="Cisse O.H."/>
            <person name="Almeida J.M.G.C.F."/>
            <person name="Fonseca A."/>
            <person name="Kumar A.A."/>
            <person name="Salojaervi J."/>
            <person name="Overmyer K."/>
            <person name="Hauser P.M."/>
            <person name="Pagni M."/>
        </authorList>
    </citation>
    <scope>NUCLEOTIDE SEQUENCE [LARGE SCALE GENOMIC DNA]</scope>
    <source>
        <strain evidence="4">PYCC 5710 / ATCC 11124 / CBS 356.35 / IMI 108563 / JCM 9778 / NBRC 8474</strain>
    </source>
</reference>
<dbReference type="STRING" id="1097556.R4XMP7"/>
<keyword evidence="2" id="KW-1133">Transmembrane helix</keyword>
<protein>
    <submittedName>
        <fullName evidence="3">Uncharacterized protein</fullName>
    </submittedName>
</protein>
<organism evidence="3 4">
    <name type="scientific">Taphrina deformans (strain PYCC 5710 / ATCC 11124 / CBS 356.35 / IMI 108563 / JCM 9778 / NBRC 8474)</name>
    <name type="common">Peach leaf curl fungus</name>
    <name type="synonym">Lalaria deformans</name>
    <dbReference type="NCBI Taxonomy" id="1097556"/>
    <lineage>
        <taxon>Eukaryota</taxon>
        <taxon>Fungi</taxon>
        <taxon>Dikarya</taxon>
        <taxon>Ascomycota</taxon>
        <taxon>Taphrinomycotina</taxon>
        <taxon>Taphrinomycetes</taxon>
        <taxon>Taphrinales</taxon>
        <taxon>Taphrinaceae</taxon>
        <taxon>Taphrina</taxon>
    </lineage>
</organism>
<dbReference type="Gene3D" id="3.40.50.1110">
    <property type="entry name" value="SGNH hydrolase"/>
    <property type="match status" value="1"/>
</dbReference>
<proteinExistence type="predicted"/>
<evidence type="ECO:0000256" key="2">
    <source>
        <dbReference type="SAM" id="Phobius"/>
    </source>
</evidence>
<keyword evidence="2" id="KW-0812">Transmembrane</keyword>
<evidence type="ECO:0000256" key="1">
    <source>
        <dbReference type="SAM" id="MobiDB-lite"/>
    </source>
</evidence>
<accession>R4XMP7</accession>
<feature type="region of interest" description="Disordered" evidence="1">
    <location>
        <begin position="370"/>
        <end position="410"/>
    </location>
</feature>
<gene>
    <name evidence="3" type="ORF">TAPDE_005058</name>
</gene>
<feature type="transmembrane region" description="Helical" evidence="2">
    <location>
        <begin position="322"/>
        <end position="343"/>
    </location>
</feature>
<dbReference type="Proteomes" id="UP000013776">
    <property type="component" value="Unassembled WGS sequence"/>
</dbReference>
<comment type="caution">
    <text evidence="3">The sequence shown here is derived from an EMBL/GenBank/DDBJ whole genome shotgun (WGS) entry which is preliminary data.</text>
</comment>
<dbReference type="EMBL" id="CAHR02000267">
    <property type="protein sequence ID" value="CCG84582.1"/>
    <property type="molecule type" value="Genomic_DNA"/>
</dbReference>
<evidence type="ECO:0000313" key="3">
    <source>
        <dbReference type="EMBL" id="CCG84582.1"/>
    </source>
</evidence>
<name>R4XMP7_TAPDE</name>
<keyword evidence="4" id="KW-1185">Reference proteome</keyword>
<dbReference type="InterPro" id="IPR036514">
    <property type="entry name" value="SGNH_hydro_sf"/>
</dbReference>
<dbReference type="VEuPathDB" id="FungiDB:TAPDE_005058"/>
<evidence type="ECO:0000313" key="4">
    <source>
        <dbReference type="Proteomes" id="UP000013776"/>
    </source>
</evidence>
<dbReference type="OrthoDB" id="1600564at2759"/>